<gene>
    <name evidence="2" type="ORF">HGH91_09495</name>
</gene>
<organism evidence="2 3">
    <name type="scientific">Chitinophaga eiseniae</name>
    <dbReference type="NCBI Taxonomy" id="634771"/>
    <lineage>
        <taxon>Bacteria</taxon>
        <taxon>Pseudomonadati</taxon>
        <taxon>Bacteroidota</taxon>
        <taxon>Chitinophagia</taxon>
        <taxon>Chitinophagales</taxon>
        <taxon>Chitinophagaceae</taxon>
        <taxon>Chitinophaga</taxon>
    </lineage>
</organism>
<dbReference type="EMBL" id="JABAHZ010000002">
    <property type="protein sequence ID" value="NLR78860.1"/>
    <property type="molecule type" value="Genomic_DNA"/>
</dbReference>
<feature type="chain" id="PRO_5032863470" evidence="1">
    <location>
        <begin position="23"/>
        <end position="256"/>
    </location>
</feature>
<evidence type="ECO:0000313" key="2">
    <source>
        <dbReference type="EMBL" id="NLR78860.1"/>
    </source>
</evidence>
<comment type="caution">
    <text evidence="2">The sequence shown here is derived from an EMBL/GenBank/DDBJ whole genome shotgun (WGS) entry which is preliminary data.</text>
</comment>
<feature type="signal peptide" evidence="1">
    <location>
        <begin position="1"/>
        <end position="22"/>
    </location>
</feature>
<sequence length="256" mass="28548">MKLLTSYLIIVLLLLHACKPGATTATDTAVKTDNDTSLNRLVSTYTGDFGNSPIYITLNFFNGKLVGGYNTHKGLRRNLQGELKKDNDNWIVTLNEPGDHPFDGKFAITFDHLFNNAKGTWTPVNDKSAKEKSFTLKRSGEPDNNGYSLSGNTFNAVLIGMQGGGSDLTFSQDGSCILQYYEKINDSTFAKQMIKVRGTYQKVNDSTFQISWEQNTIFKERTTPAIVLRNRNGEGDDPQVYDYGIRIDTLEFVQGP</sequence>
<proteinExistence type="predicted"/>
<accession>A0A847S6H9</accession>
<name>A0A847S6H9_9BACT</name>
<dbReference type="AlphaFoldDB" id="A0A847S6H9"/>
<evidence type="ECO:0000256" key="1">
    <source>
        <dbReference type="SAM" id="SignalP"/>
    </source>
</evidence>
<evidence type="ECO:0000313" key="3">
    <source>
        <dbReference type="Proteomes" id="UP000552864"/>
    </source>
</evidence>
<protein>
    <submittedName>
        <fullName evidence="2">Uncharacterized protein</fullName>
    </submittedName>
</protein>
<keyword evidence="3" id="KW-1185">Reference proteome</keyword>
<keyword evidence="1" id="KW-0732">Signal</keyword>
<reference evidence="2 3" key="1">
    <citation type="submission" date="2020-04" db="EMBL/GenBank/DDBJ databases">
        <authorList>
            <person name="Yin C."/>
        </authorList>
    </citation>
    <scope>NUCLEOTIDE SEQUENCE [LARGE SCALE GENOMIC DNA]</scope>
    <source>
        <strain evidence="2 3">Ak56</strain>
    </source>
</reference>
<dbReference type="Proteomes" id="UP000552864">
    <property type="component" value="Unassembled WGS sequence"/>
</dbReference>
<dbReference type="RefSeq" id="WP_168738223.1">
    <property type="nucleotide sequence ID" value="NZ_JABAHZ010000002.1"/>
</dbReference>